<dbReference type="HAMAP" id="MF_00303">
    <property type="entry name" value="Trigger_factor_Tig"/>
    <property type="match status" value="1"/>
</dbReference>
<evidence type="ECO:0000256" key="13">
    <source>
        <dbReference type="PROSITE-ProRule" id="PRU00277"/>
    </source>
</evidence>
<evidence type="ECO:0000313" key="17">
    <source>
        <dbReference type="EMBL" id="HIU47926.1"/>
    </source>
</evidence>
<evidence type="ECO:0000256" key="15">
    <source>
        <dbReference type="SAM" id="Coils"/>
    </source>
</evidence>
<dbReference type="PANTHER" id="PTHR30560:SF3">
    <property type="entry name" value="TRIGGER FACTOR-LIKE PROTEIN TIG, CHLOROPLASTIC"/>
    <property type="match status" value="1"/>
</dbReference>
<dbReference type="InterPro" id="IPR005215">
    <property type="entry name" value="Trig_fac"/>
</dbReference>
<dbReference type="FunFam" id="3.10.50.40:FF:000001">
    <property type="entry name" value="Trigger factor"/>
    <property type="match status" value="1"/>
</dbReference>
<evidence type="ECO:0000313" key="18">
    <source>
        <dbReference type="Proteomes" id="UP000824111"/>
    </source>
</evidence>
<evidence type="ECO:0000256" key="11">
    <source>
        <dbReference type="ARBA" id="ARBA00029986"/>
    </source>
</evidence>
<protein>
    <recommendedName>
        <fullName evidence="4 12">Trigger factor</fullName>
        <shortName evidence="12">TF</shortName>
        <ecNumber evidence="3 12">5.2.1.8</ecNumber>
    </recommendedName>
    <alternativeName>
        <fullName evidence="11 12">PPIase</fullName>
    </alternativeName>
</protein>
<evidence type="ECO:0000256" key="10">
    <source>
        <dbReference type="ARBA" id="ARBA00024849"/>
    </source>
</evidence>
<keyword evidence="6 12" id="KW-0697">Rotamase</keyword>
<dbReference type="GO" id="GO:0043335">
    <property type="term" value="P:protein unfolding"/>
    <property type="evidence" value="ECO:0007669"/>
    <property type="project" value="TreeGrafter"/>
</dbReference>
<dbReference type="PIRSF" id="PIRSF003095">
    <property type="entry name" value="Trigger_factor"/>
    <property type="match status" value="1"/>
</dbReference>
<sequence>MAVKSEQVEKNLVKLTFEVSYDKFEEGMNKAYRKNVKKYNIPGFRKGKVPKAVVEKYYTKAVFYDDAINYVLPDAYSAALEEADIDAVARPEIDVEEIKDNEPVVFTALVTTKPEVKLGKYKGIEIEKIEHTVTDADVDKDIEATQKKNARVLSVEDRPVENGDIVVFDFEGFVDGVAFPGGKAEEYELEIGSGSFIPGFEEQMVGVKIGEDAEVNVTFPEDYHAPELAGKAAVFKIKVHEIKAREYPELNDDFASEVSDFDTMEEYRNDVRTRLEKAAEDRTKAETENAIVDKAAEAAEIDIPDAMIEAQIDRMVNDFAQRLSYQGMNMEMYLQYTGSNMEKFREGFKEQAQKQVRVSLVLEEIAKTEGIEANQEELDQKIADLSKQYNMETEKLQELLRPEDLDGLKQEIALTKTIEMLVNKAKIK</sequence>
<dbReference type="Pfam" id="PF05697">
    <property type="entry name" value="Trigger_N"/>
    <property type="match status" value="1"/>
</dbReference>
<keyword evidence="15" id="KW-0175">Coiled coil</keyword>
<comment type="caution">
    <text evidence="17">The sequence shown here is derived from an EMBL/GenBank/DDBJ whole genome shotgun (WGS) entry which is preliminary data.</text>
</comment>
<organism evidence="17 18">
    <name type="scientific">Candidatus Avimonoglobus intestinipullorum</name>
    <dbReference type="NCBI Taxonomy" id="2840699"/>
    <lineage>
        <taxon>Bacteria</taxon>
        <taxon>Bacillati</taxon>
        <taxon>Bacillota</taxon>
        <taxon>Clostridia</taxon>
        <taxon>Eubacteriales</taxon>
        <taxon>Candidatus Avimonoglobus</taxon>
    </lineage>
</organism>
<dbReference type="GO" id="GO:0044183">
    <property type="term" value="F:protein folding chaperone"/>
    <property type="evidence" value="ECO:0007669"/>
    <property type="project" value="TreeGrafter"/>
</dbReference>
<dbReference type="GO" id="GO:0051301">
    <property type="term" value="P:cell division"/>
    <property type="evidence" value="ECO:0007669"/>
    <property type="project" value="UniProtKB-KW"/>
</dbReference>
<evidence type="ECO:0000256" key="12">
    <source>
        <dbReference type="HAMAP-Rule" id="MF_00303"/>
    </source>
</evidence>
<evidence type="ECO:0000256" key="6">
    <source>
        <dbReference type="ARBA" id="ARBA00023110"/>
    </source>
</evidence>
<reference evidence="17" key="2">
    <citation type="journal article" date="2021" name="PeerJ">
        <title>Extensive microbial diversity within the chicken gut microbiome revealed by metagenomics and culture.</title>
        <authorList>
            <person name="Gilroy R."/>
            <person name="Ravi A."/>
            <person name="Getino M."/>
            <person name="Pursley I."/>
            <person name="Horton D.L."/>
            <person name="Alikhan N.F."/>
            <person name="Baker D."/>
            <person name="Gharbi K."/>
            <person name="Hall N."/>
            <person name="Watson M."/>
            <person name="Adriaenssens E.M."/>
            <person name="Foster-Nyarko E."/>
            <person name="Jarju S."/>
            <person name="Secka A."/>
            <person name="Antonio M."/>
            <person name="Oren A."/>
            <person name="Chaudhuri R.R."/>
            <person name="La Ragione R."/>
            <person name="Hildebrand F."/>
            <person name="Pallen M.J."/>
        </authorList>
    </citation>
    <scope>NUCLEOTIDE SEQUENCE</scope>
    <source>
        <strain evidence="17">ChiSjej4B22-9803</strain>
    </source>
</reference>
<reference evidence="17" key="1">
    <citation type="submission" date="2020-10" db="EMBL/GenBank/DDBJ databases">
        <authorList>
            <person name="Gilroy R."/>
        </authorList>
    </citation>
    <scope>NUCLEOTIDE SEQUENCE</scope>
    <source>
        <strain evidence="17">ChiSjej4B22-9803</strain>
    </source>
</reference>
<dbReference type="GO" id="GO:0043022">
    <property type="term" value="F:ribosome binding"/>
    <property type="evidence" value="ECO:0007669"/>
    <property type="project" value="TreeGrafter"/>
</dbReference>
<dbReference type="GO" id="GO:0015031">
    <property type="term" value="P:protein transport"/>
    <property type="evidence" value="ECO:0007669"/>
    <property type="project" value="UniProtKB-UniRule"/>
</dbReference>
<evidence type="ECO:0000256" key="1">
    <source>
        <dbReference type="ARBA" id="ARBA00000971"/>
    </source>
</evidence>
<comment type="domain">
    <text evidence="12">Consists of 3 domains; the N-terminus binds the ribosome, the middle domain has PPIase activity, while the C-terminus has intrinsic chaperone activity on its own.</text>
</comment>
<proteinExistence type="inferred from homology"/>
<accession>A0A9D1LTQ7</accession>
<evidence type="ECO:0000256" key="9">
    <source>
        <dbReference type="ARBA" id="ARBA00023306"/>
    </source>
</evidence>
<evidence type="ECO:0000256" key="4">
    <source>
        <dbReference type="ARBA" id="ARBA00016902"/>
    </source>
</evidence>
<keyword evidence="8 12" id="KW-0413">Isomerase</keyword>
<dbReference type="AlphaFoldDB" id="A0A9D1LTQ7"/>
<dbReference type="InterPro" id="IPR008880">
    <property type="entry name" value="Trigger_fac_C"/>
</dbReference>
<dbReference type="PROSITE" id="PS50059">
    <property type="entry name" value="FKBP_PPIASE"/>
    <property type="match status" value="1"/>
</dbReference>
<dbReference type="PANTHER" id="PTHR30560">
    <property type="entry name" value="TRIGGER FACTOR CHAPERONE AND PEPTIDYL-PROLYL CIS/TRANS ISOMERASE"/>
    <property type="match status" value="1"/>
</dbReference>
<comment type="catalytic activity">
    <reaction evidence="1 12 13">
        <text>[protein]-peptidylproline (omega=180) = [protein]-peptidylproline (omega=0)</text>
        <dbReference type="Rhea" id="RHEA:16237"/>
        <dbReference type="Rhea" id="RHEA-COMP:10747"/>
        <dbReference type="Rhea" id="RHEA-COMP:10748"/>
        <dbReference type="ChEBI" id="CHEBI:83833"/>
        <dbReference type="ChEBI" id="CHEBI:83834"/>
        <dbReference type="EC" id="5.2.1.8"/>
    </reaction>
</comment>
<keyword evidence="7 12" id="KW-0143">Chaperone</keyword>
<dbReference type="InterPro" id="IPR046357">
    <property type="entry name" value="PPIase_dom_sf"/>
</dbReference>
<comment type="subcellular location">
    <subcellularLocation>
        <location evidence="12">Cytoplasm</location>
    </subcellularLocation>
    <text evidence="12">About half TF is bound to the ribosome near the polypeptide exit tunnel while the other half is free in the cytoplasm.</text>
</comment>
<dbReference type="GO" id="GO:0005737">
    <property type="term" value="C:cytoplasm"/>
    <property type="evidence" value="ECO:0007669"/>
    <property type="project" value="UniProtKB-SubCell"/>
</dbReference>
<gene>
    <name evidence="12" type="primary">tig</name>
    <name evidence="17" type="ORF">IAB04_01030</name>
</gene>
<evidence type="ECO:0000256" key="8">
    <source>
        <dbReference type="ARBA" id="ARBA00023235"/>
    </source>
</evidence>
<dbReference type="Pfam" id="PF05698">
    <property type="entry name" value="Trigger_C"/>
    <property type="match status" value="1"/>
</dbReference>
<dbReference type="Gene3D" id="3.30.70.1050">
    <property type="entry name" value="Trigger factor ribosome-binding domain"/>
    <property type="match status" value="1"/>
</dbReference>
<evidence type="ECO:0000256" key="2">
    <source>
        <dbReference type="ARBA" id="ARBA00005464"/>
    </source>
</evidence>
<dbReference type="GO" id="GO:0051083">
    <property type="term" value="P:'de novo' cotranslational protein folding"/>
    <property type="evidence" value="ECO:0007669"/>
    <property type="project" value="TreeGrafter"/>
</dbReference>
<dbReference type="GO" id="GO:0003755">
    <property type="term" value="F:peptidyl-prolyl cis-trans isomerase activity"/>
    <property type="evidence" value="ECO:0007669"/>
    <property type="project" value="UniProtKB-UniRule"/>
</dbReference>
<dbReference type="InterPro" id="IPR008881">
    <property type="entry name" value="Trigger_fac_ribosome-bd_bac"/>
</dbReference>
<comment type="similarity">
    <text evidence="2 12 14">Belongs to the FKBP-type PPIase family. Tig subfamily.</text>
</comment>
<dbReference type="InterPro" id="IPR027304">
    <property type="entry name" value="Trigger_fact/SurA_dom_sf"/>
</dbReference>
<dbReference type="Gene3D" id="3.10.50.40">
    <property type="match status" value="1"/>
</dbReference>
<name>A0A9D1LTQ7_9FIRM</name>
<dbReference type="InterPro" id="IPR001179">
    <property type="entry name" value="PPIase_FKBP_dom"/>
</dbReference>
<evidence type="ECO:0000256" key="14">
    <source>
        <dbReference type="RuleBase" id="RU003914"/>
    </source>
</evidence>
<dbReference type="Proteomes" id="UP000824111">
    <property type="component" value="Unassembled WGS sequence"/>
</dbReference>
<dbReference type="SUPFAM" id="SSF54534">
    <property type="entry name" value="FKBP-like"/>
    <property type="match status" value="1"/>
</dbReference>
<dbReference type="SUPFAM" id="SSF109998">
    <property type="entry name" value="Triger factor/SurA peptide-binding domain-like"/>
    <property type="match status" value="1"/>
</dbReference>
<comment type="function">
    <text evidence="10 12">Involved in protein export. Acts as a chaperone by maintaining the newly synthesized protein in an open conformation. Functions as a peptidyl-prolyl cis-trans isomerase.</text>
</comment>
<keyword evidence="5 12" id="KW-0132">Cell division</keyword>
<dbReference type="NCBIfam" id="TIGR00115">
    <property type="entry name" value="tig"/>
    <property type="match status" value="1"/>
</dbReference>
<feature type="domain" description="PPIase FKBP-type" evidence="16">
    <location>
        <begin position="163"/>
        <end position="245"/>
    </location>
</feature>
<dbReference type="InterPro" id="IPR037041">
    <property type="entry name" value="Trigger_fac_C_sf"/>
</dbReference>
<dbReference type="Pfam" id="PF00254">
    <property type="entry name" value="FKBP_C"/>
    <property type="match status" value="1"/>
</dbReference>
<evidence type="ECO:0000259" key="16">
    <source>
        <dbReference type="PROSITE" id="PS50059"/>
    </source>
</evidence>
<dbReference type="InterPro" id="IPR036611">
    <property type="entry name" value="Trigger_fac_ribosome-bd_sf"/>
</dbReference>
<dbReference type="Gene3D" id="1.10.3120.10">
    <property type="entry name" value="Trigger factor, C-terminal domain"/>
    <property type="match status" value="1"/>
</dbReference>
<feature type="coiled-coil region" evidence="15">
    <location>
        <begin position="368"/>
        <end position="395"/>
    </location>
</feature>
<dbReference type="SUPFAM" id="SSF102735">
    <property type="entry name" value="Trigger factor ribosome-binding domain"/>
    <property type="match status" value="1"/>
</dbReference>
<evidence type="ECO:0000256" key="3">
    <source>
        <dbReference type="ARBA" id="ARBA00013194"/>
    </source>
</evidence>
<evidence type="ECO:0000256" key="5">
    <source>
        <dbReference type="ARBA" id="ARBA00022618"/>
    </source>
</evidence>
<dbReference type="EC" id="5.2.1.8" evidence="3 12"/>
<keyword evidence="12" id="KW-0963">Cytoplasm</keyword>
<evidence type="ECO:0000256" key="7">
    <source>
        <dbReference type="ARBA" id="ARBA00023186"/>
    </source>
</evidence>
<keyword evidence="9 12" id="KW-0131">Cell cycle</keyword>
<dbReference type="EMBL" id="DVND01000020">
    <property type="protein sequence ID" value="HIU47926.1"/>
    <property type="molecule type" value="Genomic_DNA"/>
</dbReference>